<dbReference type="EMBL" id="JAAALK010000287">
    <property type="protein sequence ID" value="KAG8056529.1"/>
    <property type="molecule type" value="Genomic_DNA"/>
</dbReference>
<proteinExistence type="predicted"/>
<sequence length="94" mass="10898">MSCFVWMQENWDRISETFSASSLISDFVKSIVPLFTSKEKEAEISQFFATRTKPGFERTLKQSLENVRINARWIECIRGEPGLAQTVHELINKL</sequence>
<organism evidence="2 3">
    <name type="scientific">Zizania palustris</name>
    <name type="common">Northern wild rice</name>
    <dbReference type="NCBI Taxonomy" id="103762"/>
    <lineage>
        <taxon>Eukaryota</taxon>
        <taxon>Viridiplantae</taxon>
        <taxon>Streptophyta</taxon>
        <taxon>Embryophyta</taxon>
        <taxon>Tracheophyta</taxon>
        <taxon>Spermatophyta</taxon>
        <taxon>Magnoliopsida</taxon>
        <taxon>Liliopsida</taxon>
        <taxon>Poales</taxon>
        <taxon>Poaceae</taxon>
        <taxon>BOP clade</taxon>
        <taxon>Oryzoideae</taxon>
        <taxon>Oryzeae</taxon>
        <taxon>Zizaniinae</taxon>
        <taxon>Zizania</taxon>
    </lineage>
</organism>
<evidence type="ECO:0000313" key="3">
    <source>
        <dbReference type="Proteomes" id="UP000729402"/>
    </source>
</evidence>
<reference evidence="2" key="2">
    <citation type="submission" date="2021-02" db="EMBL/GenBank/DDBJ databases">
        <authorList>
            <person name="Kimball J.A."/>
            <person name="Haas M.W."/>
            <person name="Macchietto M."/>
            <person name="Kono T."/>
            <person name="Duquette J."/>
            <person name="Shao M."/>
        </authorList>
    </citation>
    <scope>NUCLEOTIDE SEQUENCE</scope>
    <source>
        <tissue evidence="2">Fresh leaf tissue</tissue>
    </source>
</reference>
<keyword evidence="3" id="KW-1185">Reference proteome</keyword>
<reference evidence="2" key="1">
    <citation type="journal article" date="2021" name="bioRxiv">
        <title>Whole Genome Assembly and Annotation of Northern Wild Rice, Zizania palustris L., Supports a Whole Genome Duplication in the Zizania Genus.</title>
        <authorList>
            <person name="Haas M."/>
            <person name="Kono T."/>
            <person name="Macchietto M."/>
            <person name="Millas R."/>
            <person name="McGilp L."/>
            <person name="Shao M."/>
            <person name="Duquette J."/>
            <person name="Hirsch C.N."/>
            <person name="Kimball J."/>
        </authorList>
    </citation>
    <scope>NUCLEOTIDE SEQUENCE</scope>
    <source>
        <tissue evidence="2">Fresh leaf tissue</tissue>
    </source>
</reference>
<dbReference type="Pfam" id="PF11838">
    <property type="entry name" value="ERAP1_C"/>
    <property type="match status" value="1"/>
</dbReference>
<gene>
    <name evidence="2" type="ORF">GUJ93_ZPchr0002g23792</name>
</gene>
<evidence type="ECO:0000259" key="1">
    <source>
        <dbReference type="Pfam" id="PF11838"/>
    </source>
</evidence>
<dbReference type="InterPro" id="IPR024571">
    <property type="entry name" value="ERAP1-like_C_dom"/>
</dbReference>
<feature type="domain" description="ERAP1-like C-terminal" evidence="1">
    <location>
        <begin position="6"/>
        <end position="68"/>
    </location>
</feature>
<dbReference type="Proteomes" id="UP000729402">
    <property type="component" value="Unassembled WGS sequence"/>
</dbReference>
<dbReference type="AlphaFoldDB" id="A0A8J5SJA2"/>
<protein>
    <recommendedName>
        <fullName evidence="1">ERAP1-like C-terminal domain-containing protein</fullName>
    </recommendedName>
</protein>
<name>A0A8J5SJA2_ZIZPA</name>
<evidence type="ECO:0000313" key="2">
    <source>
        <dbReference type="EMBL" id="KAG8056529.1"/>
    </source>
</evidence>
<comment type="caution">
    <text evidence="2">The sequence shown here is derived from an EMBL/GenBank/DDBJ whole genome shotgun (WGS) entry which is preliminary data.</text>
</comment>
<accession>A0A8J5SJA2</accession>
<dbReference type="OrthoDB" id="10031169at2759"/>